<dbReference type="InterPro" id="IPR050900">
    <property type="entry name" value="Transposase_IS3/IS150/IS904"/>
</dbReference>
<dbReference type="InterPro" id="IPR036397">
    <property type="entry name" value="RNaseH_sf"/>
</dbReference>
<name>A0AAU8LU80_9BACT</name>
<dbReference type="KEGG" id="eaj:Q3M24_20880"/>
<dbReference type="Pfam" id="PF13683">
    <property type="entry name" value="rve_3"/>
    <property type="match status" value="1"/>
</dbReference>
<dbReference type="PANTHER" id="PTHR46889">
    <property type="entry name" value="TRANSPOSASE INSF FOR INSERTION SEQUENCE IS3B-RELATED"/>
    <property type="match status" value="1"/>
</dbReference>
<reference evidence="2" key="1">
    <citation type="journal article" date="2024" name="Syst. Appl. Microbiol.">
        <title>First single-strain enrichments of Electrothrix cable bacteria, description of E. aestuarii sp. nov. and E. rattekaaiensis sp. nov., and proposal of a cable bacteria taxonomy following the rules of the SeqCode.</title>
        <authorList>
            <person name="Plum-Jensen L.E."/>
            <person name="Schramm A."/>
            <person name="Marshall I.P.G."/>
        </authorList>
    </citation>
    <scope>NUCLEOTIDE SEQUENCE</scope>
    <source>
        <strain evidence="2">Rat1</strain>
    </source>
</reference>
<dbReference type="AlphaFoldDB" id="A0AAU8LU80"/>
<dbReference type="PANTHER" id="PTHR46889:SF5">
    <property type="entry name" value="INTEGRASE PROTEIN"/>
    <property type="match status" value="1"/>
</dbReference>
<dbReference type="GO" id="GO:0015074">
    <property type="term" value="P:DNA integration"/>
    <property type="evidence" value="ECO:0007669"/>
    <property type="project" value="InterPro"/>
</dbReference>
<dbReference type="InterPro" id="IPR001584">
    <property type="entry name" value="Integrase_cat-core"/>
</dbReference>
<dbReference type="SUPFAM" id="SSF53098">
    <property type="entry name" value="Ribonuclease H-like"/>
    <property type="match status" value="1"/>
</dbReference>
<evidence type="ECO:0000259" key="1">
    <source>
        <dbReference type="Pfam" id="PF13683"/>
    </source>
</evidence>
<dbReference type="GO" id="GO:0003676">
    <property type="term" value="F:nucleic acid binding"/>
    <property type="evidence" value="ECO:0007669"/>
    <property type="project" value="InterPro"/>
</dbReference>
<feature type="domain" description="Integrase catalytic" evidence="1">
    <location>
        <begin position="95"/>
        <end position="160"/>
    </location>
</feature>
<gene>
    <name evidence="2" type="ORF">Q3M24_20880</name>
</gene>
<reference evidence="2" key="2">
    <citation type="submission" date="2024-06" db="EMBL/GenBank/DDBJ databases">
        <authorList>
            <person name="Plum-Jensen L.E."/>
            <person name="Schramm A."/>
            <person name="Marshall I.P.G."/>
        </authorList>
    </citation>
    <scope>NUCLEOTIDE SEQUENCE</scope>
    <source>
        <strain evidence="2">Rat1</strain>
    </source>
</reference>
<dbReference type="Gene3D" id="3.30.420.10">
    <property type="entry name" value="Ribonuclease H-like superfamily/Ribonuclease H"/>
    <property type="match status" value="1"/>
</dbReference>
<proteinExistence type="predicted"/>
<dbReference type="InterPro" id="IPR012337">
    <property type="entry name" value="RNaseH-like_sf"/>
</dbReference>
<dbReference type="EMBL" id="CP159373">
    <property type="protein sequence ID" value="XCN72715.1"/>
    <property type="molecule type" value="Genomic_DNA"/>
</dbReference>
<protein>
    <submittedName>
        <fullName evidence="2">Integrase core domain-containing protein</fullName>
    </submittedName>
</protein>
<evidence type="ECO:0000313" key="2">
    <source>
        <dbReference type="EMBL" id="XCN72715.1"/>
    </source>
</evidence>
<sequence>MLQAAENQLIVELVRAIRQRHPRMGGRKLHYELQDSMAALGISRGRDAFFKLLSAHNLLVPTRLSHRKTTHAGLWRCPNLLYTAWLYRERLQKMEIRSSMGEVGNCYENALAERVNGILKGEYGLDDLFIDKEHAQKAVREAVWLYNYERPHLALNYGKPAEIYFEKIDVK</sequence>
<organism evidence="2">
    <name type="scientific">Candidatus Electrothrix aestuarii</name>
    <dbReference type="NCBI Taxonomy" id="3062594"/>
    <lineage>
        <taxon>Bacteria</taxon>
        <taxon>Pseudomonadati</taxon>
        <taxon>Thermodesulfobacteriota</taxon>
        <taxon>Desulfobulbia</taxon>
        <taxon>Desulfobulbales</taxon>
        <taxon>Desulfobulbaceae</taxon>
        <taxon>Candidatus Electrothrix</taxon>
    </lineage>
</organism>
<accession>A0AAU8LU80</accession>